<accession>A0A552Z3K1</accession>
<name>A0A552Z3K1_9LACT</name>
<gene>
    <name evidence="1" type="ORF">FNJ53_04420</name>
</gene>
<dbReference type="EMBL" id="VJWV01000003">
    <property type="protein sequence ID" value="TRW74069.1"/>
    <property type="molecule type" value="Genomic_DNA"/>
</dbReference>
<comment type="caution">
    <text evidence="1">The sequence shown here is derived from an EMBL/GenBank/DDBJ whole genome shotgun (WGS) entry which is preliminary data.</text>
</comment>
<evidence type="ECO:0000313" key="1">
    <source>
        <dbReference type="EMBL" id="TRW74069.1"/>
    </source>
</evidence>
<dbReference type="Proteomes" id="UP000317167">
    <property type="component" value="Unassembled WGS sequence"/>
</dbReference>
<dbReference type="AlphaFoldDB" id="A0A552Z3K1"/>
<protein>
    <submittedName>
        <fullName evidence="1">Uncharacterized protein</fullName>
    </submittedName>
</protein>
<organism evidence="1 2">
    <name type="scientific">Lactococcus lactis</name>
    <dbReference type="NCBI Taxonomy" id="1358"/>
    <lineage>
        <taxon>Bacteria</taxon>
        <taxon>Bacillati</taxon>
        <taxon>Bacillota</taxon>
        <taxon>Bacilli</taxon>
        <taxon>Lactobacillales</taxon>
        <taxon>Streptococcaceae</taxon>
        <taxon>Lactococcus</taxon>
    </lineage>
</organism>
<evidence type="ECO:0000313" key="2">
    <source>
        <dbReference type="Proteomes" id="UP000317167"/>
    </source>
</evidence>
<reference evidence="1 2" key="1">
    <citation type="submission" date="2019-07" db="EMBL/GenBank/DDBJ databases">
        <title>Draft genome of 7 Lactococcus lactis strains isolated from an artisanal cheese production.</title>
        <authorList>
            <person name="Biolcati F."/>
            <person name="Bottero M.T."/>
            <person name="Dalmasso A."/>
            <person name="Mcauliffe O."/>
        </authorList>
    </citation>
    <scope>NUCLEOTIDE SEQUENCE [LARGE SCALE GENOMIC DNA]</scope>
    <source>
        <strain evidence="1 2">MRS45.2</strain>
    </source>
</reference>
<dbReference type="RefSeq" id="WP_143458941.1">
    <property type="nucleotide sequence ID" value="NZ_VJWV01000003.1"/>
</dbReference>
<sequence>MSQNTKTILSNLFTLTSELSEPTSNLIHIEGANETPATQKDLAKGLHENLINLTEVLGLSVDELTEPQEYEPQQTVKSIIEEIQQLTFAPHETTGNDVQVFADLLTDSIERLIKALGLNEMSLSAESKNKPHELALKAQLQDLHALNHSMFKDDIHEVPRFTDGTIITAKDLADMNINALDNIAELIGFELEE</sequence>
<proteinExistence type="predicted"/>